<accession>A0A7W2LTP5</accession>
<name>A0A7W2LTP5_9PSED</name>
<gene>
    <name evidence="2" type="ORF">H4C15_04975</name>
</gene>
<proteinExistence type="predicted"/>
<reference evidence="2 3" key="1">
    <citation type="submission" date="2020-07" db="EMBL/GenBank/DDBJ databases">
        <title>Diversity of carbapenemase encoding genes among Pseudomonas putida group clinical isolates in a tertiary Brazilian hospital.</title>
        <authorList>
            <person name="Alberto-Lei F."/>
            <person name="Nodari C.S."/>
            <person name="Streling A.P."/>
            <person name="Paulino J.T."/>
            <person name="Bessa-Neto F.O."/>
            <person name="Cayo R."/>
            <person name="Gales A.C."/>
        </authorList>
    </citation>
    <scope>NUCLEOTIDE SEQUENCE [LARGE SCALE GENOMIC DNA]</scope>
    <source>
        <strain evidence="2 3">11213</strain>
    </source>
</reference>
<dbReference type="EMBL" id="JACGDA010000006">
    <property type="protein sequence ID" value="MBA6146865.1"/>
    <property type="molecule type" value="Genomic_DNA"/>
</dbReference>
<evidence type="ECO:0000313" key="2">
    <source>
        <dbReference type="EMBL" id="MBA6146865.1"/>
    </source>
</evidence>
<protein>
    <submittedName>
        <fullName evidence="2">Uncharacterized protein</fullName>
    </submittedName>
</protein>
<sequence>MKIGVKSSPLTIEQLSQLSGQSISSIRREIKNGAYRTIPKTDGTKGVLIDMEDLAQQATQQAEEALRQARGTSLLRKEQK</sequence>
<feature type="region of interest" description="Disordered" evidence="1">
    <location>
        <begin position="60"/>
        <end position="80"/>
    </location>
</feature>
<organism evidence="2 3">
    <name type="scientific">Pseudomonas juntendi</name>
    <dbReference type="NCBI Taxonomy" id="2666183"/>
    <lineage>
        <taxon>Bacteria</taxon>
        <taxon>Pseudomonadati</taxon>
        <taxon>Pseudomonadota</taxon>
        <taxon>Gammaproteobacteria</taxon>
        <taxon>Pseudomonadales</taxon>
        <taxon>Pseudomonadaceae</taxon>
        <taxon>Pseudomonas</taxon>
    </lineage>
</organism>
<comment type="caution">
    <text evidence="2">The sequence shown here is derived from an EMBL/GenBank/DDBJ whole genome shotgun (WGS) entry which is preliminary data.</text>
</comment>
<dbReference type="RefSeq" id="WP_110679026.1">
    <property type="nucleotide sequence ID" value="NZ_JACGDA010000006.1"/>
</dbReference>
<evidence type="ECO:0000256" key="1">
    <source>
        <dbReference type="SAM" id="MobiDB-lite"/>
    </source>
</evidence>
<evidence type="ECO:0000313" key="3">
    <source>
        <dbReference type="Proteomes" id="UP000577346"/>
    </source>
</evidence>
<dbReference type="Proteomes" id="UP000577346">
    <property type="component" value="Unassembled WGS sequence"/>
</dbReference>
<dbReference type="AlphaFoldDB" id="A0A7W2LTP5"/>